<keyword evidence="5" id="KW-0418">Kinase</keyword>
<dbReference type="Gene3D" id="3.30.565.10">
    <property type="entry name" value="Histidine kinase-like ATPase, C-terminal domain"/>
    <property type="match status" value="1"/>
</dbReference>
<evidence type="ECO:0000256" key="7">
    <source>
        <dbReference type="SAM" id="Phobius"/>
    </source>
</evidence>
<feature type="domain" description="Histidine kinase" evidence="8">
    <location>
        <begin position="236"/>
        <end position="456"/>
    </location>
</feature>
<evidence type="ECO:0000259" key="8">
    <source>
        <dbReference type="PROSITE" id="PS50109"/>
    </source>
</evidence>
<keyword evidence="9" id="KW-0067">ATP-binding</keyword>
<dbReference type="SUPFAM" id="SSF55874">
    <property type="entry name" value="ATPase domain of HSP90 chaperone/DNA topoisomerase II/histidine kinase"/>
    <property type="match status" value="1"/>
</dbReference>
<dbReference type="SUPFAM" id="SSF47384">
    <property type="entry name" value="Homodimeric domain of signal transducing histidine kinase"/>
    <property type="match status" value="1"/>
</dbReference>
<dbReference type="GO" id="GO:0005524">
    <property type="term" value="F:ATP binding"/>
    <property type="evidence" value="ECO:0007669"/>
    <property type="project" value="UniProtKB-KW"/>
</dbReference>
<keyword evidence="4" id="KW-0808">Transferase</keyword>
<dbReference type="PANTHER" id="PTHR43711">
    <property type="entry name" value="TWO-COMPONENT HISTIDINE KINASE"/>
    <property type="match status" value="1"/>
</dbReference>
<keyword evidence="9" id="KW-0547">Nucleotide-binding</keyword>
<keyword evidence="7" id="KW-0812">Transmembrane</keyword>
<dbReference type="InterPro" id="IPR003661">
    <property type="entry name" value="HisK_dim/P_dom"/>
</dbReference>
<dbReference type="PRINTS" id="PR00344">
    <property type="entry name" value="BCTRLSENSOR"/>
</dbReference>
<keyword evidence="3" id="KW-0597">Phosphoprotein</keyword>
<reference evidence="9 10" key="1">
    <citation type="submission" date="2023-11" db="EMBL/GenBank/DDBJ databases">
        <title>A Novel Polar Bacteriovorax (B. antarcticus) Isolated from the Biocrust in Antarctica.</title>
        <authorList>
            <person name="Mun W."/>
            <person name="Choi S.Y."/>
            <person name="Mitchell R.J."/>
        </authorList>
    </citation>
    <scope>NUCLEOTIDE SEQUENCE [LARGE SCALE GENOMIC DNA]</scope>
    <source>
        <strain evidence="9 10">PP10</strain>
    </source>
</reference>
<evidence type="ECO:0000256" key="5">
    <source>
        <dbReference type="ARBA" id="ARBA00022777"/>
    </source>
</evidence>
<evidence type="ECO:0000256" key="1">
    <source>
        <dbReference type="ARBA" id="ARBA00000085"/>
    </source>
</evidence>
<dbReference type="EC" id="2.7.13.3" evidence="2"/>
<dbReference type="Pfam" id="PF02518">
    <property type="entry name" value="HATPase_c"/>
    <property type="match status" value="1"/>
</dbReference>
<evidence type="ECO:0000256" key="4">
    <source>
        <dbReference type="ARBA" id="ARBA00022679"/>
    </source>
</evidence>
<dbReference type="InterPro" id="IPR036097">
    <property type="entry name" value="HisK_dim/P_sf"/>
</dbReference>
<proteinExistence type="predicted"/>
<evidence type="ECO:0000313" key="10">
    <source>
        <dbReference type="Proteomes" id="UP001302274"/>
    </source>
</evidence>
<dbReference type="InterPro" id="IPR004358">
    <property type="entry name" value="Sig_transdc_His_kin-like_C"/>
</dbReference>
<dbReference type="PANTHER" id="PTHR43711:SF31">
    <property type="entry name" value="HISTIDINE KINASE"/>
    <property type="match status" value="1"/>
</dbReference>
<dbReference type="SMART" id="SM00387">
    <property type="entry name" value="HATPase_c"/>
    <property type="match status" value="1"/>
</dbReference>
<dbReference type="RefSeq" id="WP_323575977.1">
    <property type="nucleotide sequence ID" value="NZ_JAYGJQ010000001.1"/>
</dbReference>
<organism evidence="9 10">
    <name type="scientific">Bacteriovorax antarcticus</name>
    <dbReference type="NCBI Taxonomy" id="3088717"/>
    <lineage>
        <taxon>Bacteria</taxon>
        <taxon>Pseudomonadati</taxon>
        <taxon>Bdellovibrionota</taxon>
        <taxon>Bacteriovoracia</taxon>
        <taxon>Bacteriovoracales</taxon>
        <taxon>Bacteriovoracaceae</taxon>
        <taxon>Bacteriovorax</taxon>
    </lineage>
</organism>
<dbReference type="Gene3D" id="1.10.287.130">
    <property type="match status" value="1"/>
</dbReference>
<keyword evidence="10" id="KW-1185">Reference proteome</keyword>
<dbReference type="Proteomes" id="UP001302274">
    <property type="component" value="Unassembled WGS sequence"/>
</dbReference>
<evidence type="ECO:0000256" key="2">
    <source>
        <dbReference type="ARBA" id="ARBA00012438"/>
    </source>
</evidence>
<accession>A0ABU5VV57</accession>
<comment type="catalytic activity">
    <reaction evidence="1">
        <text>ATP + protein L-histidine = ADP + protein N-phospho-L-histidine.</text>
        <dbReference type="EC" id="2.7.13.3"/>
    </reaction>
</comment>
<evidence type="ECO:0000256" key="6">
    <source>
        <dbReference type="ARBA" id="ARBA00023012"/>
    </source>
</evidence>
<keyword evidence="7" id="KW-0472">Membrane</keyword>
<feature type="transmembrane region" description="Helical" evidence="7">
    <location>
        <begin position="184"/>
        <end position="203"/>
    </location>
</feature>
<dbReference type="SMART" id="SM00388">
    <property type="entry name" value="HisKA"/>
    <property type="match status" value="1"/>
</dbReference>
<dbReference type="CDD" id="cd00082">
    <property type="entry name" value="HisKA"/>
    <property type="match status" value="1"/>
</dbReference>
<keyword evidence="7" id="KW-1133">Transmembrane helix</keyword>
<protein>
    <recommendedName>
        <fullName evidence="2">histidine kinase</fullName>
        <ecNumber evidence="2">2.7.13.3</ecNumber>
    </recommendedName>
</protein>
<dbReference type="PROSITE" id="PS50109">
    <property type="entry name" value="HIS_KIN"/>
    <property type="match status" value="1"/>
</dbReference>
<dbReference type="EMBL" id="JAYGJQ010000001">
    <property type="protein sequence ID" value="MEA9356288.1"/>
    <property type="molecule type" value="Genomic_DNA"/>
</dbReference>
<keyword evidence="6" id="KW-0902">Two-component regulatory system</keyword>
<evidence type="ECO:0000256" key="3">
    <source>
        <dbReference type="ARBA" id="ARBA00022553"/>
    </source>
</evidence>
<dbReference type="InterPro" id="IPR036890">
    <property type="entry name" value="HATPase_C_sf"/>
</dbReference>
<dbReference type="Pfam" id="PF00512">
    <property type="entry name" value="HisKA"/>
    <property type="match status" value="1"/>
</dbReference>
<dbReference type="InterPro" id="IPR003594">
    <property type="entry name" value="HATPase_dom"/>
</dbReference>
<name>A0ABU5VV57_9BACT</name>
<gene>
    <name evidence="9" type="ORF">SHI21_08745</name>
</gene>
<evidence type="ECO:0000313" key="9">
    <source>
        <dbReference type="EMBL" id="MEA9356288.1"/>
    </source>
</evidence>
<dbReference type="InterPro" id="IPR005467">
    <property type="entry name" value="His_kinase_dom"/>
</dbReference>
<comment type="caution">
    <text evidence="9">The sequence shown here is derived from an EMBL/GenBank/DDBJ whole genome shotgun (WGS) entry which is preliminary data.</text>
</comment>
<sequence>MKNFDRKIYFGLIFITLIFLPALASSIYSLHKVINTQKIIEKYTEQLIVSGDLRRLKNYQLSLIPIYVLKGDPDILNEINKNNETFTQLLQDFEKMSEDITTKKILTDIKTTHLELSDLQLPTIRKNHISYDKKEINEYIKNITAPKSRLIMANLNKIVKRVSDQYEHEKQDNTFASQNIMKTLLVTILLTIVLVALTLNLLLKTLREKKIHDKISEQVAKKEKELSNARKETIEVVAHDLKNPLSSIIMTAHLITNKVKKQNTKEFKHREDNHLDRILKAALSMKKLIEELLDHSRIESNSLVLVKKRCNLETLLETLSSRFEPIFKTNELHFEQKIQKNLAYLFIDEGRIEQVITNIIGNAVKFTPRSGFIKLEAYENKNDIVISVSDTGPGINNNEIPYIFERYWQARKTAAQGTGLGLAISSSIAKAHGGKITVQSEINKGSTFSLILPNSKNLFELTQIP</sequence>
<dbReference type="InterPro" id="IPR050736">
    <property type="entry name" value="Sensor_HK_Regulatory"/>
</dbReference>